<evidence type="ECO:0000313" key="2">
    <source>
        <dbReference type="Proteomes" id="UP001501821"/>
    </source>
</evidence>
<name>A0ABP7HS93_9ACTN</name>
<keyword evidence="2" id="KW-1185">Reference proteome</keyword>
<organism evidence="1 2">
    <name type="scientific">Nocardioides panacisoli</name>
    <dbReference type="NCBI Taxonomy" id="627624"/>
    <lineage>
        <taxon>Bacteria</taxon>
        <taxon>Bacillati</taxon>
        <taxon>Actinomycetota</taxon>
        <taxon>Actinomycetes</taxon>
        <taxon>Propionibacteriales</taxon>
        <taxon>Nocardioidaceae</taxon>
        <taxon>Nocardioides</taxon>
    </lineage>
</organism>
<protein>
    <submittedName>
        <fullName evidence="1">Uncharacterized protein</fullName>
    </submittedName>
</protein>
<dbReference type="Gene3D" id="3.40.50.450">
    <property type="match status" value="1"/>
</dbReference>
<comment type="caution">
    <text evidence="1">The sequence shown here is derived from an EMBL/GenBank/DDBJ whole genome shotgun (WGS) entry which is preliminary data.</text>
</comment>
<dbReference type="RefSeq" id="WP_344771704.1">
    <property type="nucleotide sequence ID" value="NZ_BAABAH010000001.1"/>
</dbReference>
<dbReference type="SUPFAM" id="SSF102405">
    <property type="entry name" value="MCP/YpsA-like"/>
    <property type="match status" value="1"/>
</dbReference>
<dbReference type="Proteomes" id="UP001501821">
    <property type="component" value="Unassembled WGS sequence"/>
</dbReference>
<reference evidence="2" key="1">
    <citation type="journal article" date="2019" name="Int. J. Syst. Evol. Microbiol.">
        <title>The Global Catalogue of Microorganisms (GCM) 10K type strain sequencing project: providing services to taxonomists for standard genome sequencing and annotation.</title>
        <authorList>
            <consortium name="The Broad Institute Genomics Platform"/>
            <consortium name="The Broad Institute Genome Sequencing Center for Infectious Disease"/>
            <person name="Wu L."/>
            <person name="Ma J."/>
        </authorList>
    </citation>
    <scope>NUCLEOTIDE SEQUENCE [LARGE SCALE GENOMIC DNA]</scope>
    <source>
        <strain evidence="2">JCM 16953</strain>
    </source>
</reference>
<evidence type="ECO:0000313" key="1">
    <source>
        <dbReference type="EMBL" id="GAA3801108.1"/>
    </source>
</evidence>
<gene>
    <name evidence="1" type="ORF">GCM10022242_00030</name>
</gene>
<proteinExistence type="predicted"/>
<dbReference type="EMBL" id="BAABAH010000001">
    <property type="protein sequence ID" value="GAA3801108.1"/>
    <property type="molecule type" value="Genomic_DNA"/>
</dbReference>
<accession>A0ABP7HS93</accession>
<sequence length="134" mass="14334">MKVRQDVAAPEGFCSLAEGADQIFADLILSHLGKLHVIIPCDDYIETFTTQADRDKFQSLLAQASSVTHMKFSEASEEAFWAAGRAVVEESDQLYAVWNGQAAGGLGGTADVVGYAKSLAIPVTIVWPTGSTRV</sequence>